<evidence type="ECO:0000313" key="1">
    <source>
        <dbReference type="EMBL" id="TFK06308.1"/>
    </source>
</evidence>
<name>A0A4D9EF87_9SAUR</name>
<dbReference type="AlphaFoldDB" id="A0A4D9EF87"/>
<comment type="caution">
    <text evidence="1">The sequence shown here is derived from an EMBL/GenBank/DDBJ whole genome shotgun (WGS) entry which is preliminary data.</text>
</comment>
<organism evidence="1 2">
    <name type="scientific">Platysternon megacephalum</name>
    <name type="common">big-headed turtle</name>
    <dbReference type="NCBI Taxonomy" id="55544"/>
    <lineage>
        <taxon>Eukaryota</taxon>
        <taxon>Metazoa</taxon>
        <taxon>Chordata</taxon>
        <taxon>Craniata</taxon>
        <taxon>Vertebrata</taxon>
        <taxon>Euteleostomi</taxon>
        <taxon>Archelosauria</taxon>
        <taxon>Testudinata</taxon>
        <taxon>Testudines</taxon>
        <taxon>Cryptodira</taxon>
        <taxon>Durocryptodira</taxon>
        <taxon>Testudinoidea</taxon>
        <taxon>Platysternidae</taxon>
        <taxon>Platysternon</taxon>
    </lineage>
</organism>
<proteinExistence type="predicted"/>
<protein>
    <submittedName>
        <fullName evidence="1">Protein cornichon-like protein</fullName>
    </submittedName>
</protein>
<gene>
    <name evidence="1" type="ORF">DR999_PMT10917</name>
</gene>
<dbReference type="EMBL" id="QXTE01000097">
    <property type="protein sequence ID" value="TFK06308.1"/>
    <property type="molecule type" value="Genomic_DNA"/>
</dbReference>
<keyword evidence="2" id="KW-1185">Reference proteome</keyword>
<sequence>MRGGILRSAAESHAQAGKEGDPPSSLCQALKGGGRFLSCLFGLVPGVLVSHAWYLAVTAVVEPMCPCSESAGPRRWVSKAFGICAGFLGGGRCGRKSRETTSAPALQDPCTTGAMAQCGPPWVWWSCS</sequence>
<evidence type="ECO:0000313" key="2">
    <source>
        <dbReference type="Proteomes" id="UP000297703"/>
    </source>
</evidence>
<dbReference type="Proteomes" id="UP000297703">
    <property type="component" value="Unassembled WGS sequence"/>
</dbReference>
<accession>A0A4D9EF87</accession>
<reference evidence="1 2" key="1">
    <citation type="submission" date="2019-04" db="EMBL/GenBank/DDBJ databases">
        <title>Draft genome of the big-headed turtle Platysternon megacephalum.</title>
        <authorList>
            <person name="Gong S."/>
        </authorList>
    </citation>
    <scope>NUCLEOTIDE SEQUENCE [LARGE SCALE GENOMIC DNA]</scope>
    <source>
        <strain evidence="1">DO16091913</strain>
        <tissue evidence="1">Muscle</tissue>
    </source>
</reference>
<reference evidence="1 2" key="2">
    <citation type="submission" date="2019-04" db="EMBL/GenBank/DDBJ databases">
        <title>The genome sequence of big-headed turtle.</title>
        <authorList>
            <person name="Gong S."/>
        </authorList>
    </citation>
    <scope>NUCLEOTIDE SEQUENCE [LARGE SCALE GENOMIC DNA]</scope>
    <source>
        <strain evidence="1">DO16091913</strain>
        <tissue evidence="1">Muscle</tissue>
    </source>
</reference>